<sequence length="176" mass="19791">MGHSLPHCRRASDSKRDIERQHTKETQFATARVRPVAHWPSANPDGKERGGAMAKLLETIEHAVKKPVWDCRMCGQCVLHSTGLTCPMTCPKQLRNGPCGGVREDGGCEVDPSMTCVWLKAYTRSERMPQRFREEFDDLRPPVDNQLQGTSSWINLFTGRDKQVPAGWNSADAEEE</sequence>
<feature type="compositionally biased region" description="Basic and acidic residues" evidence="1">
    <location>
        <begin position="10"/>
        <end position="25"/>
    </location>
</feature>
<dbReference type="Pfam" id="PF12225">
    <property type="entry name" value="DUF5981"/>
    <property type="match status" value="1"/>
</dbReference>
<dbReference type="InterPro" id="IPR022026">
    <property type="entry name" value="DUF5981"/>
</dbReference>
<dbReference type="AlphaFoldDB" id="A0A543NJY0"/>
<evidence type="ECO:0000313" key="3">
    <source>
        <dbReference type="EMBL" id="TQN32171.1"/>
    </source>
</evidence>
<organism evidence="3 4">
    <name type="scientific">Haloactinospora alba</name>
    <dbReference type="NCBI Taxonomy" id="405555"/>
    <lineage>
        <taxon>Bacteria</taxon>
        <taxon>Bacillati</taxon>
        <taxon>Actinomycetota</taxon>
        <taxon>Actinomycetes</taxon>
        <taxon>Streptosporangiales</taxon>
        <taxon>Nocardiopsidaceae</taxon>
        <taxon>Haloactinospora</taxon>
    </lineage>
</organism>
<proteinExistence type="predicted"/>
<dbReference type="Proteomes" id="UP000317422">
    <property type="component" value="Unassembled WGS sequence"/>
</dbReference>
<feature type="domain" description="Methylene-tetrahydrofolate reductase C-terminal-like" evidence="2">
    <location>
        <begin position="56"/>
        <end position="144"/>
    </location>
</feature>
<comment type="caution">
    <text evidence="3">The sequence shown here is derived from an EMBL/GenBank/DDBJ whole genome shotgun (WGS) entry which is preliminary data.</text>
</comment>
<protein>
    <submittedName>
        <fullName evidence="3">Methylene-tetrahydrofolate reductase-like protein</fullName>
    </submittedName>
</protein>
<dbReference type="EMBL" id="VFQC01000001">
    <property type="protein sequence ID" value="TQN32171.1"/>
    <property type="molecule type" value="Genomic_DNA"/>
</dbReference>
<evidence type="ECO:0000259" key="2">
    <source>
        <dbReference type="Pfam" id="PF12225"/>
    </source>
</evidence>
<accession>A0A543NJY0</accession>
<keyword evidence="4" id="KW-1185">Reference proteome</keyword>
<name>A0A543NJY0_9ACTN</name>
<feature type="region of interest" description="Disordered" evidence="1">
    <location>
        <begin position="1"/>
        <end position="27"/>
    </location>
</feature>
<evidence type="ECO:0000313" key="4">
    <source>
        <dbReference type="Proteomes" id="UP000317422"/>
    </source>
</evidence>
<gene>
    <name evidence="3" type="ORF">FHX37_2106</name>
</gene>
<evidence type="ECO:0000256" key="1">
    <source>
        <dbReference type="SAM" id="MobiDB-lite"/>
    </source>
</evidence>
<reference evidence="3 4" key="1">
    <citation type="submission" date="2019-06" db="EMBL/GenBank/DDBJ databases">
        <title>Sequencing the genomes of 1000 actinobacteria strains.</title>
        <authorList>
            <person name="Klenk H.-P."/>
        </authorList>
    </citation>
    <scope>NUCLEOTIDE SEQUENCE [LARGE SCALE GENOMIC DNA]</scope>
    <source>
        <strain evidence="3 4">DSM 45015</strain>
    </source>
</reference>